<protein>
    <recommendedName>
        <fullName evidence="4">Carrier domain-containing protein</fullName>
    </recommendedName>
</protein>
<evidence type="ECO:0000313" key="6">
    <source>
        <dbReference type="Proteomes" id="UP001151582"/>
    </source>
</evidence>
<evidence type="ECO:0000256" key="2">
    <source>
        <dbReference type="ARBA" id="ARBA00022553"/>
    </source>
</evidence>
<dbReference type="InterPro" id="IPR025110">
    <property type="entry name" value="AMP-bd_C"/>
</dbReference>
<dbReference type="Pfam" id="PF13193">
    <property type="entry name" value="AMP-binding_C"/>
    <property type="match status" value="1"/>
</dbReference>
<dbReference type="InterPro" id="IPR023213">
    <property type="entry name" value="CAT-like_dom_sf"/>
</dbReference>
<dbReference type="OrthoDB" id="4920779at2759"/>
<dbReference type="SMART" id="SM00823">
    <property type="entry name" value="PKS_PP"/>
    <property type="match status" value="2"/>
</dbReference>
<reference evidence="5" key="1">
    <citation type="submission" date="2022-07" db="EMBL/GenBank/DDBJ databases">
        <title>Phylogenomic reconstructions and comparative analyses of Kickxellomycotina fungi.</title>
        <authorList>
            <person name="Reynolds N.K."/>
            <person name="Stajich J.E."/>
            <person name="Barry K."/>
            <person name="Grigoriev I.V."/>
            <person name="Crous P."/>
            <person name="Smith M.E."/>
        </authorList>
    </citation>
    <scope>NUCLEOTIDE SEQUENCE</scope>
    <source>
        <strain evidence="5">RSA 567</strain>
    </source>
</reference>
<dbReference type="InterPro" id="IPR042099">
    <property type="entry name" value="ANL_N_sf"/>
</dbReference>
<evidence type="ECO:0000259" key="4">
    <source>
        <dbReference type="PROSITE" id="PS50075"/>
    </source>
</evidence>
<dbReference type="Gene3D" id="3.40.50.12780">
    <property type="entry name" value="N-terminal domain of ligase-like"/>
    <property type="match status" value="2"/>
</dbReference>
<feature type="non-terminal residue" evidence="5">
    <location>
        <position position="1"/>
    </location>
</feature>
<dbReference type="GO" id="GO:0043041">
    <property type="term" value="P:amino acid activation for nonribosomal peptide biosynthetic process"/>
    <property type="evidence" value="ECO:0007669"/>
    <property type="project" value="TreeGrafter"/>
</dbReference>
<dbReference type="GO" id="GO:0031177">
    <property type="term" value="F:phosphopantetheine binding"/>
    <property type="evidence" value="ECO:0007669"/>
    <property type="project" value="InterPro"/>
</dbReference>
<feature type="domain" description="Carrier" evidence="4">
    <location>
        <begin position="1235"/>
        <end position="1308"/>
    </location>
</feature>
<dbReference type="EMBL" id="JANBQB010000607">
    <property type="protein sequence ID" value="KAJ1974784.1"/>
    <property type="molecule type" value="Genomic_DNA"/>
</dbReference>
<dbReference type="InterPro" id="IPR010071">
    <property type="entry name" value="AA_adenyl_dom"/>
</dbReference>
<feature type="domain" description="Carrier" evidence="4">
    <location>
        <begin position="2302"/>
        <end position="2375"/>
    </location>
</feature>
<dbReference type="SUPFAM" id="SSF56801">
    <property type="entry name" value="Acetyl-CoA synthetase-like"/>
    <property type="match status" value="2"/>
</dbReference>
<sequence>DWGEQWIGDDSVGEYTLSLPSMDPIVLNLNTKGNCETMSFTLPAPLTSLFTQLESYAKGFSVTPTELLLAALAQALHRLSTEHTVTIWHENHGRHPWSSDIDLSRTVGWFTALYPVTVTIDTAWTHASFLRRIKHALRTLPHHGLVHGMQRMRQSNRSEPSAYQPMGVVFNYLGKTTDQSTLTLHDQAPWTMRPDLTQGLPVCDGCERRPQLLEVLVYQQDDTVQFDLLYCPQVIPSATIATLTHELQQALHGMLDEYARHEDTLYWAPSDFPLLDWTWDDLNAIGNELVQQNINPASVEAIYPCLPLQENLLLPLTYDTAAHLVQMVMTIRGPLDTNRFQWAWVRLIKRHPILRTCFVCPPQGLRGGILQVVLSTWSPEWVFGHENSGVVDASLPQYTANDLARGFQLNQPLLRLALFRVSASHHRFVLTTHHAISDGWSLELMLAEIKTLYCDRTTAPPGAYRDVIAYVVNQSMPEALAYWRHYLQSIMVPSYLPSPHTVLSVTSQPRFVPESFNTVAVSTAQYTNLMEWAQQNGVTLSTVLCAAWAMVLHLYTGQTNVVLGVTVSGRDIPVDRVERVVGPCINTLPCCAQITPTTTIVELVSALHQASIAMAPFVHSRLADVQAHTAIGRGQPLFNTLLAYENYLMPPLDSACPFTLNTDATTQFTEYPLTILAKATTDGIACSFTYRRDYFPSSYMHQVAQHFTTALEALAAESNGTLVTCVDLLSAQEKALVQGKYANNPCPVLVHHAHQYVLAQVRTHPDAPALRDSSSEISYAQLDTMASGVAAELTTMVRVGSDRIVAIVADNSFELVVGQLAIWKAGCAFVVIDPRYPVDRKRFMLEDAQCIAVMGILAHLGEIDPSVPWLCLDDMRQHCHRSDTIPTFNPPPPTALAWVTYTSGSTGQPKGVMVEHQAAANHIYGAHTALGMGRETVTATLLTPTLDVSISEIWTTLSFGGTVLVTALDQFHDAISQVPRICCTPSLLTTINPEHYPNLVQVTVTGEPLPPALANRWASWVRLTNWYGSTETTVASHYAHLKSNDYPTIGRPFPNVLGYILNKHLRPVPPGVVGGLYIGGHGVARGYLNQPELTAKTFVANPLGPGRLFKSGDLARWLPDGRMECLGRMDNQVKVRGYCIALREVINTLTQQPLVRHAHVLVQGTHMVAYATPETVDPKVLLAALRRSLPHYMVPSAIIPLSALPLTSAGKVDPRALVAYVWDPANRLLTSNAKSPWQSRVISLLALALNRPATTIHLDDTFFTLGGNSLAAIRLGSLCRDQGLSLSIPRLFAQPHVRDIVEHMAEESISQLSVDSPVVTPFSLVGPLPITTLCQEIAHSLQLPLDAIEDVLPTSALQAQLLTNADMNPLAHMIQWTLTITGAVDPDRYHWVWHQVFKRHSSLRTKFWVTDRVAPYHSVQVVTVTVDFSWQHIEMPHDPANRAHLEKEWLNQDRCHGFQLDGSPLFRLALVTLTPTTHSLFMTYHPALLDTWSAHHILTETVALYDDQPLALPVSHSGFIHHVQADDEEKSRTFWTTVLKGVKLTPAPVLPMPSMTVPAATVAVAAATTTHNTWSYTLGVDWASLEAFGYRHHLTIPTLLRATWALVLARYLGEPSEVTFGTLVSGRNVPIEGIQQMVGMTANTVSCRVPLPGDMPVLTWLTHIQEQMAAMLLHEHTSLVDIAQWIELPSDHALLHSLLVVDKAPKTLGTAPTMASSSFSYQWGSSNIVLQYPLTAHFIEDGPQLRVVLHYECAQYDAAYMQYLGTFIDHCLDLLLHYSSTCCLRDMCSLAPDEAAQLYDWSLGLPCPTDPGFQWLDQAFTRTLHQCPDAIALEAGDFVWTYAQVAYQAQMLARQLQFHRITHGVPVVLLFTRSPRFVFAVLAVLELGGVYVPVDADQGVKRVQAILDDLDQPILVTELVHAPLIGQLDNGLSPVIFADATQCTSPPPSNSAPLRMVRDPSDLAYIIYTSEIPGMPKGVPVRHESVVNTIEQVVAIMALDASCRCLQALNIALDLCVMELFSTFAAGGTVVVSMIDIARDLAHVNTCHLTTSLLAALNADLYPNLTCVTNTGEAFPAAVARQWHQGRRFFNGYGSTETAIVSHVERAGPLETVPVGLPLPNTQCFVLDDRRLLAPVGVVGQVCLAGIGVSDGYWKRPDLTAQVFVPNPFGRGRLYLTGDRGCWLPNGKLKVLGRCGEQVKLHGHRIALKDVEQALYYHPAVKAACVAVQNDCLVGFVTPADVSVAHVRKLIRQILPPYMHPSAVIALPQLPLTPVGKVDRTALPTANMAKGSSCQAASPPQPASNNTFVAIVAQVLDCDPSTIATEATFFQLGGDSLSAFQLAAQCHQAGLKLAIGDITGSHTLARLATLVEIDLTGSPSQAPIIPAKSLSGPIALTPTQREFLRMELEWPNVRVAPMLYRVHHTYSLAQWQAAIKALVACHDMLRFRLLLDPNGAVSSGFIDAPTNDVSQYFSHAMVPPWEKLASAFTQQASKVHYGRGPVCHFALLTQESIQYLLTVVHCLVADQTSMAVLAEDLEALLQNRPLETKAMAYPEWSQKLQRMLNKDTMSLGEPSKQIVLPLPRDMPGPSRNATLDHQQRAALTIEGSLLNQLQRTGFTYETPMIPLLLTGLLMAIEREFQQTSISLALESHGRTAPHHDGNVSRTVGRLAHPCRLTLTKHQGHDLAKAVAATQQALQVMTSEALQTFIAESNCNSTLPSALSGDCPEVAFSYTTAGPDESERSRQHVLQPCPDLLQPSLPDLLPNAQPYLLALSCDHQSATLRLQITYHTNQFWATTIHRVLLAWVQALDALAHKSSTLAVQSA</sequence>
<dbReference type="SUPFAM" id="SSF47336">
    <property type="entry name" value="ACP-like"/>
    <property type="match status" value="2"/>
</dbReference>
<keyword evidence="3" id="KW-0436">Ligase</keyword>
<gene>
    <name evidence="5" type="ORF">H4R34_004591</name>
</gene>
<dbReference type="InterPro" id="IPR020806">
    <property type="entry name" value="PKS_PP-bd"/>
</dbReference>
<dbReference type="Proteomes" id="UP001151582">
    <property type="component" value="Unassembled WGS sequence"/>
</dbReference>
<dbReference type="GO" id="GO:0016874">
    <property type="term" value="F:ligase activity"/>
    <property type="evidence" value="ECO:0007669"/>
    <property type="project" value="UniProtKB-KW"/>
</dbReference>
<dbReference type="InterPro" id="IPR000873">
    <property type="entry name" value="AMP-dep_synth/lig_dom"/>
</dbReference>
<dbReference type="Gene3D" id="3.30.300.30">
    <property type="match status" value="2"/>
</dbReference>
<dbReference type="CDD" id="cd05930">
    <property type="entry name" value="A_NRPS"/>
    <property type="match status" value="2"/>
</dbReference>
<keyword evidence="2" id="KW-0597">Phosphoprotein</keyword>
<evidence type="ECO:0000256" key="1">
    <source>
        <dbReference type="ARBA" id="ARBA00022450"/>
    </source>
</evidence>
<keyword evidence="6" id="KW-1185">Reference proteome</keyword>
<dbReference type="GO" id="GO:0005737">
    <property type="term" value="C:cytoplasm"/>
    <property type="evidence" value="ECO:0007669"/>
    <property type="project" value="TreeGrafter"/>
</dbReference>
<dbReference type="Gene3D" id="3.30.559.30">
    <property type="entry name" value="Nonribosomal peptide synthetase, condensation domain"/>
    <property type="match status" value="4"/>
</dbReference>
<dbReference type="InterPro" id="IPR020845">
    <property type="entry name" value="AMP-binding_CS"/>
</dbReference>
<dbReference type="InterPro" id="IPR045851">
    <property type="entry name" value="AMP-bd_C_sf"/>
</dbReference>
<dbReference type="InterPro" id="IPR001242">
    <property type="entry name" value="Condensation_dom"/>
</dbReference>
<keyword evidence="1" id="KW-0596">Phosphopantetheine</keyword>
<dbReference type="Pfam" id="PF00550">
    <property type="entry name" value="PP-binding"/>
    <property type="match status" value="2"/>
</dbReference>
<dbReference type="NCBIfam" id="TIGR01733">
    <property type="entry name" value="AA-adenyl-dom"/>
    <property type="match status" value="1"/>
</dbReference>
<evidence type="ECO:0000313" key="5">
    <source>
        <dbReference type="EMBL" id="KAJ1974784.1"/>
    </source>
</evidence>
<dbReference type="Pfam" id="PF00501">
    <property type="entry name" value="AMP-binding"/>
    <property type="match status" value="2"/>
</dbReference>
<dbReference type="PROSITE" id="PS50075">
    <property type="entry name" value="CARRIER"/>
    <property type="match status" value="2"/>
</dbReference>
<dbReference type="Gene3D" id="3.30.559.10">
    <property type="entry name" value="Chloramphenicol acetyltransferase-like domain"/>
    <property type="match status" value="3"/>
</dbReference>
<dbReference type="PANTHER" id="PTHR45527">
    <property type="entry name" value="NONRIBOSOMAL PEPTIDE SYNTHETASE"/>
    <property type="match status" value="1"/>
</dbReference>
<organism evidence="5 6">
    <name type="scientific">Dimargaris verticillata</name>
    <dbReference type="NCBI Taxonomy" id="2761393"/>
    <lineage>
        <taxon>Eukaryota</taxon>
        <taxon>Fungi</taxon>
        <taxon>Fungi incertae sedis</taxon>
        <taxon>Zoopagomycota</taxon>
        <taxon>Kickxellomycotina</taxon>
        <taxon>Dimargaritomycetes</taxon>
        <taxon>Dimargaritales</taxon>
        <taxon>Dimargaritaceae</taxon>
        <taxon>Dimargaris</taxon>
    </lineage>
</organism>
<dbReference type="GO" id="GO:0044550">
    <property type="term" value="P:secondary metabolite biosynthetic process"/>
    <property type="evidence" value="ECO:0007669"/>
    <property type="project" value="TreeGrafter"/>
</dbReference>
<name>A0A9W8AYL4_9FUNG</name>
<evidence type="ECO:0000256" key="3">
    <source>
        <dbReference type="ARBA" id="ARBA00022598"/>
    </source>
</evidence>
<dbReference type="InterPro" id="IPR009081">
    <property type="entry name" value="PP-bd_ACP"/>
</dbReference>
<dbReference type="SUPFAM" id="SSF52777">
    <property type="entry name" value="CoA-dependent acyltransferases"/>
    <property type="match status" value="7"/>
</dbReference>
<accession>A0A9W8AYL4</accession>
<dbReference type="InterPro" id="IPR036736">
    <property type="entry name" value="ACP-like_sf"/>
</dbReference>
<dbReference type="Gene3D" id="1.10.1200.10">
    <property type="entry name" value="ACP-like"/>
    <property type="match status" value="2"/>
</dbReference>
<dbReference type="PROSITE" id="PS00455">
    <property type="entry name" value="AMP_BINDING"/>
    <property type="match status" value="1"/>
</dbReference>
<dbReference type="PANTHER" id="PTHR45527:SF1">
    <property type="entry name" value="FATTY ACID SYNTHASE"/>
    <property type="match status" value="1"/>
</dbReference>
<comment type="caution">
    <text evidence="5">The sequence shown here is derived from an EMBL/GenBank/DDBJ whole genome shotgun (WGS) entry which is preliminary data.</text>
</comment>
<dbReference type="Pfam" id="PF00668">
    <property type="entry name" value="Condensation"/>
    <property type="match status" value="4"/>
</dbReference>
<proteinExistence type="predicted"/>